<name>A0ABS9Y5T5_9ACTN</name>
<dbReference type="RefSeq" id="WP_242765755.1">
    <property type="nucleotide sequence ID" value="NZ_JALDAY010000004.1"/>
</dbReference>
<evidence type="ECO:0000313" key="2">
    <source>
        <dbReference type="EMBL" id="MCI3272559.1"/>
    </source>
</evidence>
<comment type="caution">
    <text evidence="2">The sequence shown here is derived from an EMBL/GenBank/DDBJ whole genome shotgun (WGS) entry which is preliminary data.</text>
</comment>
<sequence length="160" mass="16782">MSEAIANPMLGVVAVEAHKVTAVIVTHTDHEFVDLAIKATADSTAKQSVKAGAKALAKKVARKAAFGLAASLGIRRTPPPDAGPGPYPDPDFELASAYPEVTWLRQPRPPPTGPPSGSVFGGGDPETGTGEWIALAGFLRAVTGPPTWPVVRIVRRTRRM</sequence>
<protein>
    <submittedName>
        <fullName evidence="2">Uncharacterized protein</fullName>
    </submittedName>
</protein>
<dbReference type="Proteomes" id="UP001165269">
    <property type="component" value="Unassembled WGS sequence"/>
</dbReference>
<evidence type="ECO:0000256" key="1">
    <source>
        <dbReference type="SAM" id="MobiDB-lite"/>
    </source>
</evidence>
<reference evidence="2" key="1">
    <citation type="submission" date="2022-03" db="EMBL/GenBank/DDBJ databases">
        <title>Streptomyces 7R015 and 7R016 isolated from Barleria lupulina in Thailand.</title>
        <authorList>
            <person name="Kanchanasin P."/>
            <person name="Phongsopitanun W."/>
            <person name="Tanasupawat S."/>
        </authorList>
    </citation>
    <scope>NUCLEOTIDE SEQUENCE</scope>
    <source>
        <strain evidence="2">7R015</strain>
    </source>
</reference>
<accession>A0ABS9Y5T5</accession>
<evidence type="ECO:0000313" key="3">
    <source>
        <dbReference type="Proteomes" id="UP001165269"/>
    </source>
</evidence>
<dbReference type="EMBL" id="JALDAY010000004">
    <property type="protein sequence ID" value="MCI3272559.1"/>
    <property type="molecule type" value="Genomic_DNA"/>
</dbReference>
<keyword evidence="3" id="KW-1185">Reference proteome</keyword>
<gene>
    <name evidence="2" type="ORF">MQP27_15730</name>
</gene>
<organism evidence="2 3">
    <name type="scientific">Streptomyces cylindrosporus</name>
    <dbReference type="NCBI Taxonomy" id="2927583"/>
    <lineage>
        <taxon>Bacteria</taxon>
        <taxon>Bacillati</taxon>
        <taxon>Actinomycetota</taxon>
        <taxon>Actinomycetes</taxon>
        <taxon>Kitasatosporales</taxon>
        <taxon>Streptomycetaceae</taxon>
        <taxon>Streptomyces</taxon>
    </lineage>
</organism>
<feature type="region of interest" description="Disordered" evidence="1">
    <location>
        <begin position="106"/>
        <end position="126"/>
    </location>
</feature>
<proteinExistence type="predicted"/>